<dbReference type="Pfam" id="PF00903">
    <property type="entry name" value="Glyoxalase"/>
    <property type="match status" value="1"/>
</dbReference>
<dbReference type="SUPFAM" id="SSF54593">
    <property type="entry name" value="Glyoxalase/Bleomycin resistance protein/Dihydroxybiphenyl dioxygenase"/>
    <property type="match status" value="1"/>
</dbReference>
<evidence type="ECO:0000313" key="3">
    <source>
        <dbReference type="Proteomes" id="UP000032614"/>
    </source>
</evidence>
<gene>
    <name evidence="2" type="ORF">OI25_7764</name>
</gene>
<dbReference type="Proteomes" id="UP000032614">
    <property type="component" value="Chromosome 3"/>
</dbReference>
<evidence type="ECO:0000259" key="1">
    <source>
        <dbReference type="PROSITE" id="PS51819"/>
    </source>
</evidence>
<dbReference type="InterPro" id="IPR029068">
    <property type="entry name" value="Glyas_Bleomycin-R_OHBP_Dase"/>
</dbReference>
<dbReference type="KEGG" id="bfn:OI25_7764"/>
<feature type="domain" description="VOC" evidence="1">
    <location>
        <begin position="27"/>
        <end position="141"/>
    </location>
</feature>
<dbReference type="Gene3D" id="3.10.180.10">
    <property type="entry name" value="2,3-Dihydroxybiphenyl 1,2-Dioxygenase, domain 1"/>
    <property type="match status" value="2"/>
</dbReference>
<dbReference type="EMBL" id="CP010025">
    <property type="protein sequence ID" value="AJZ56981.1"/>
    <property type="molecule type" value="Genomic_DNA"/>
</dbReference>
<name>A0AAU8SST7_9BURK</name>
<dbReference type="PROSITE" id="PS51819">
    <property type="entry name" value="VOC"/>
    <property type="match status" value="2"/>
</dbReference>
<feature type="domain" description="VOC" evidence="1">
    <location>
        <begin position="155"/>
        <end position="268"/>
    </location>
</feature>
<dbReference type="AlphaFoldDB" id="A0AAU8SST7"/>
<dbReference type="InterPro" id="IPR004360">
    <property type="entry name" value="Glyas_Fos-R_dOase_dom"/>
</dbReference>
<evidence type="ECO:0000313" key="2">
    <source>
        <dbReference type="EMBL" id="AJZ56981.1"/>
    </source>
</evidence>
<sequence>MAAETPGPTPDFYNGGKTMPTRTGINGVRSVHFGLPNLEEAARFYEQDWGLKVVSASPDSVYLRGTGRDFYTLALHRFPAPQLLRIDLTIESKEQADALFASLRDSGVETTDTVGPLDDIGGGYGFSFRDPDEGRVFRVVAQPKQHADYATQADRPGKVSHIVLNSPDREAKFFVEKLGFRVIDQSKTITFLNCNSDHHSLALFISKSSSYNHLAFEMQDINSVMSAAGSMTEAGHAIGWGVGRHGPCDNVFCYFVGPGGFIVEYTAEVEQVDETYKFKGPDEWGFPKGRRDQWGLARPTPAFHAPETSVPFSTALFLK</sequence>
<accession>A0AAU8SST7</accession>
<dbReference type="InterPro" id="IPR037523">
    <property type="entry name" value="VOC_core"/>
</dbReference>
<reference evidence="2 3" key="1">
    <citation type="journal article" date="2015" name="Genome Announc.">
        <title>Complete genome sequences for 59 burkholderia isolates, both pathogenic and near neighbor.</title>
        <authorList>
            <person name="Johnson S.L."/>
            <person name="Bishop-Lilly K.A."/>
            <person name="Ladner J.T."/>
            <person name="Daligault H.E."/>
            <person name="Davenport K.W."/>
            <person name="Jaissle J."/>
            <person name="Frey K.G."/>
            <person name="Koroleva G.I."/>
            <person name="Bruce D.C."/>
            <person name="Coyne S.R."/>
            <person name="Broomall S.M."/>
            <person name="Li P.E."/>
            <person name="Teshima H."/>
            <person name="Gibbons H.S."/>
            <person name="Palacios G.F."/>
            <person name="Rosenzweig C.N."/>
            <person name="Redden C.L."/>
            <person name="Xu Y."/>
            <person name="Minogue T.D."/>
            <person name="Chain P.S."/>
        </authorList>
    </citation>
    <scope>NUCLEOTIDE SEQUENCE [LARGE SCALE GENOMIC DNA]</scope>
    <source>
        <strain evidence="2 3">ATCC BAA-463</strain>
    </source>
</reference>
<proteinExistence type="predicted"/>
<organism evidence="2 3">
    <name type="scientific">Paraburkholderia fungorum</name>
    <dbReference type="NCBI Taxonomy" id="134537"/>
    <lineage>
        <taxon>Bacteria</taxon>
        <taxon>Pseudomonadati</taxon>
        <taxon>Pseudomonadota</taxon>
        <taxon>Betaproteobacteria</taxon>
        <taxon>Burkholderiales</taxon>
        <taxon>Burkholderiaceae</taxon>
        <taxon>Paraburkholderia</taxon>
    </lineage>
</organism>
<protein>
    <submittedName>
        <fullName evidence="2">Glyoxalase-like domain protein</fullName>
    </submittedName>
</protein>